<sequence>MTHEMNMVEEGFSEDEEAVLLESNEEQYIPQDVINNLPTLISQYRTAQAALPQNQQPSQLRTSSVVIPEPDDSSRKRIPGKDVNRKGPLAESVVMRLSEGLLRSGRTIVTNNFYTKPDLCKDFTISIPVNVERILLKAFRDKAKEAK</sequence>
<dbReference type="WBParaSite" id="MBELARI_LOCUS21022">
    <property type="protein sequence ID" value="MBELARI_LOCUS21022"/>
    <property type="gene ID" value="MBELARI_LOCUS21022"/>
</dbReference>
<evidence type="ECO:0000256" key="1">
    <source>
        <dbReference type="SAM" id="MobiDB-lite"/>
    </source>
</evidence>
<feature type="region of interest" description="Disordered" evidence="1">
    <location>
        <begin position="50"/>
        <end position="85"/>
    </location>
</feature>
<dbReference type="AlphaFoldDB" id="A0AAF3F3C7"/>
<feature type="compositionally biased region" description="Basic and acidic residues" evidence="1">
    <location>
        <begin position="72"/>
        <end position="85"/>
    </location>
</feature>
<reference evidence="3" key="1">
    <citation type="submission" date="2024-02" db="UniProtKB">
        <authorList>
            <consortium name="WormBaseParasite"/>
        </authorList>
    </citation>
    <scope>IDENTIFICATION</scope>
</reference>
<name>A0AAF3F3C7_9BILA</name>
<accession>A0AAF3F3C7</accession>
<evidence type="ECO:0000313" key="2">
    <source>
        <dbReference type="Proteomes" id="UP000887575"/>
    </source>
</evidence>
<proteinExistence type="predicted"/>
<protein>
    <submittedName>
        <fullName evidence="3">Uncharacterized protein</fullName>
    </submittedName>
</protein>
<feature type="compositionally biased region" description="Polar residues" evidence="1">
    <location>
        <begin position="50"/>
        <end position="65"/>
    </location>
</feature>
<organism evidence="2 3">
    <name type="scientific">Mesorhabditis belari</name>
    <dbReference type="NCBI Taxonomy" id="2138241"/>
    <lineage>
        <taxon>Eukaryota</taxon>
        <taxon>Metazoa</taxon>
        <taxon>Ecdysozoa</taxon>
        <taxon>Nematoda</taxon>
        <taxon>Chromadorea</taxon>
        <taxon>Rhabditida</taxon>
        <taxon>Rhabditina</taxon>
        <taxon>Rhabditomorpha</taxon>
        <taxon>Rhabditoidea</taxon>
        <taxon>Rhabditidae</taxon>
        <taxon>Mesorhabditinae</taxon>
        <taxon>Mesorhabditis</taxon>
    </lineage>
</organism>
<dbReference type="Proteomes" id="UP000887575">
    <property type="component" value="Unassembled WGS sequence"/>
</dbReference>
<evidence type="ECO:0000313" key="3">
    <source>
        <dbReference type="WBParaSite" id="MBELARI_LOCUS21022"/>
    </source>
</evidence>
<keyword evidence="2" id="KW-1185">Reference proteome</keyword>